<keyword evidence="1" id="KW-1133">Transmembrane helix</keyword>
<dbReference type="GeneID" id="42798219"/>
<name>A0A650CNI7_9CREN</name>
<dbReference type="Proteomes" id="UP000423396">
    <property type="component" value="Chromosome"/>
</dbReference>
<sequence>MSENLILLLGLTTFTLANGVIIYNVSKKLKRHANYLLGEGKRKLILKFLEEGVEFFSQSSLSELLEEILIASKVEKEIKLDNIQKEIVDKAKVMNEEIKKIYNLSRLMIKIDNIAKELSIFSEQLRIISILLFSLSLVDFILNLYPEFDSYNIDILSCTIGSDLLAIFYLILLNWFYMRRQLKKSCKELEI</sequence>
<dbReference type="EMBL" id="CP045483">
    <property type="protein sequence ID" value="QGR19232.1"/>
    <property type="molecule type" value="Genomic_DNA"/>
</dbReference>
<proteinExistence type="predicted"/>
<feature type="transmembrane region" description="Helical" evidence="1">
    <location>
        <begin position="125"/>
        <end position="145"/>
    </location>
</feature>
<dbReference type="KEGG" id="sazo:D1868_04060"/>
<feature type="transmembrane region" description="Helical" evidence="1">
    <location>
        <begin position="151"/>
        <end position="177"/>
    </location>
</feature>
<keyword evidence="3" id="KW-1185">Reference proteome</keyword>
<reference evidence="2 3" key="1">
    <citation type="submission" date="2019-10" db="EMBL/GenBank/DDBJ databases">
        <title>Genome Sequences from Six Type Strain Members of the Archaeal Family Sulfolobaceae: Acidianus ambivalens, Acidianus infernus, Metallosphaera prunae, Stygiolobus azoricus, Sulfolobus metallicus, and Sulfurisphaera ohwakuensis.</title>
        <authorList>
            <person name="Counts J.A."/>
            <person name="Kelly R.M."/>
        </authorList>
    </citation>
    <scope>NUCLEOTIDE SEQUENCE [LARGE SCALE GENOMIC DNA]</scope>
    <source>
        <strain evidence="2 3">FC6</strain>
    </source>
</reference>
<dbReference type="RefSeq" id="WP_156005800.1">
    <property type="nucleotide sequence ID" value="NZ_CP045483.1"/>
</dbReference>
<keyword evidence="1" id="KW-0472">Membrane</keyword>
<keyword evidence="1" id="KW-0812">Transmembrane</keyword>
<evidence type="ECO:0000313" key="2">
    <source>
        <dbReference type="EMBL" id="QGR19232.1"/>
    </source>
</evidence>
<accession>A0A650CNI7</accession>
<protein>
    <submittedName>
        <fullName evidence="2">Uncharacterized protein</fullName>
    </submittedName>
</protein>
<feature type="transmembrane region" description="Helical" evidence="1">
    <location>
        <begin position="6"/>
        <end position="25"/>
    </location>
</feature>
<evidence type="ECO:0000313" key="3">
    <source>
        <dbReference type="Proteomes" id="UP000423396"/>
    </source>
</evidence>
<dbReference type="AlphaFoldDB" id="A0A650CNI7"/>
<gene>
    <name evidence="2" type="ORF">D1868_04060</name>
</gene>
<organism evidence="2 3">
    <name type="scientific">Stygiolobus azoricus</name>
    <dbReference type="NCBI Taxonomy" id="41675"/>
    <lineage>
        <taxon>Archaea</taxon>
        <taxon>Thermoproteota</taxon>
        <taxon>Thermoprotei</taxon>
        <taxon>Sulfolobales</taxon>
        <taxon>Sulfolobaceae</taxon>
        <taxon>Stygiolobus</taxon>
    </lineage>
</organism>
<evidence type="ECO:0000256" key="1">
    <source>
        <dbReference type="SAM" id="Phobius"/>
    </source>
</evidence>